<name>F8P1N0_SERL9</name>
<accession>F8P1N0</accession>
<sequence>MLSPGMYVVLTTPNGWEGRQQNSMRLAAIAAGLVSVDGGRRVSFVTESEAAVLYAASTGNIDEWLQVDTDIIVCDCGGGTIDISGYTIMETKPLRLKESIASSLGYLNGGMFVGKALEQFLQRFFFRYVLWLLLY</sequence>
<dbReference type="OrthoDB" id="2963168at2759"/>
<dbReference type="PANTHER" id="PTHR14187">
    <property type="entry name" value="ALPHA KINASE/ELONGATION FACTOR 2 KINASE"/>
    <property type="match status" value="1"/>
</dbReference>
<gene>
    <name evidence="1" type="ORF">SERLADRAFT_471737</name>
</gene>
<dbReference type="InterPro" id="IPR043129">
    <property type="entry name" value="ATPase_NBD"/>
</dbReference>
<dbReference type="Gene3D" id="3.30.420.40">
    <property type="match status" value="2"/>
</dbReference>
<dbReference type="HOGENOM" id="CLU_1897480_0_0_1"/>
<evidence type="ECO:0000313" key="1">
    <source>
        <dbReference type="EMBL" id="EGO23059.1"/>
    </source>
</evidence>
<dbReference type="KEGG" id="sla:SERLADRAFT_471737"/>
<dbReference type="RefSeq" id="XP_007320299.1">
    <property type="nucleotide sequence ID" value="XM_007320237.1"/>
</dbReference>
<dbReference type="GeneID" id="18820008"/>
<evidence type="ECO:0000313" key="2">
    <source>
        <dbReference type="Proteomes" id="UP000008064"/>
    </source>
</evidence>
<dbReference type="AlphaFoldDB" id="F8P1N0"/>
<dbReference type="EMBL" id="GL945436">
    <property type="protein sequence ID" value="EGO23059.1"/>
    <property type="molecule type" value="Genomic_DNA"/>
</dbReference>
<organism evidence="2">
    <name type="scientific">Serpula lacrymans var. lacrymans (strain S7.9)</name>
    <name type="common">Dry rot fungus</name>
    <dbReference type="NCBI Taxonomy" id="578457"/>
    <lineage>
        <taxon>Eukaryota</taxon>
        <taxon>Fungi</taxon>
        <taxon>Dikarya</taxon>
        <taxon>Basidiomycota</taxon>
        <taxon>Agaricomycotina</taxon>
        <taxon>Agaricomycetes</taxon>
        <taxon>Agaricomycetidae</taxon>
        <taxon>Boletales</taxon>
        <taxon>Coniophorineae</taxon>
        <taxon>Serpulaceae</taxon>
        <taxon>Serpula</taxon>
    </lineage>
</organism>
<reference evidence="2" key="1">
    <citation type="journal article" date="2011" name="Science">
        <title>The plant cell wall-decomposing machinery underlies the functional diversity of forest fungi.</title>
        <authorList>
            <person name="Eastwood D.C."/>
            <person name="Floudas D."/>
            <person name="Binder M."/>
            <person name="Majcherczyk A."/>
            <person name="Schneider P."/>
            <person name="Aerts A."/>
            <person name="Asiegbu F.O."/>
            <person name="Baker S.E."/>
            <person name="Barry K."/>
            <person name="Bendiksby M."/>
            <person name="Blumentritt M."/>
            <person name="Coutinho P.M."/>
            <person name="Cullen D."/>
            <person name="de Vries R.P."/>
            <person name="Gathman A."/>
            <person name="Goodell B."/>
            <person name="Henrissat B."/>
            <person name="Ihrmark K."/>
            <person name="Kauserud H."/>
            <person name="Kohler A."/>
            <person name="LaButti K."/>
            <person name="Lapidus A."/>
            <person name="Lavin J.L."/>
            <person name="Lee Y.-H."/>
            <person name="Lindquist E."/>
            <person name="Lilly W."/>
            <person name="Lucas S."/>
            <person name="Morin E."/>
            <person name="Murat C."/>
            <person name="Oguiza J.A."/>
            <person name="Park J."/>
            <person name="Pisabarro A.G."/>
            <person name="Riley R."/>
            <person name="Rosling A."/>
            <person name="Salamov A."/>
            <person name="Schmidt O."/>
            <person name="Schmutz J."/>
            <person name="Skrede I."/>
            <person name="Stenlid J."/>
            <person name="Wiebenga A."/>
            <person name="Xie X."/>
            <person name="Kuees U."/>
            <person name="Hibbett D.S."/>
            <person name="Hoffmeister D."/>
            <person name="Hoegberg N."/>
            <person name="Martin F."/>
            <person name="Grigoriev I.V."/>
            <person name="Watkinson S.C."/>
        </authorList>
    </citation>
    <scope>NUCLEOTIDE SEQUENCE [LARGE SCALE GENOMIC DNA]</scope>
    <source>
        <strain evidence="2">S7.9</strain>
    </source>
</reference>
<protein>
    <submittedName>
        <fullName evidence="1">Uncharacterized protein</fullName>
    </submittedName>
</protein>
<dbReference type="PANTHER" id="PTHR14187:SF5">
    <property type="entry name" value="HEAT SHOCK 70 KDA PROTEIN 12A"/>
    <property type="match status" value="1"/>
</dbReference>
<dbReference type="SUPFAM" id="SSF53067">
    <property type="entry name" value="Actin-like ATPase domain"/>
    <property type="match status" value="1"/>
</dbReference>
<dbReference type="Proteomes" id="UP000008064">
    <property type="component" value="Unassembled WGS sequence"/>
</dbReference>
<dbReference type="CDD" id="cd10170">
    <property type="entry name" value="ASKHA_NBD_HSP70"/>
    <property type="match status" value="1"/>
</dbReference>
<proteinExistence type="predicted"/>